<protein>
    <submittedName>
        <fullName evidence="3">DUF4377 domain-containing protein</fullName>
    </submittedName>
</protein>
<dbReference type="Proteomes" id="UP000823847">
    <property type="component" value="Unassembled WGS sequence"/>
</dbReference>
<dbReference type="Pfam" id="PF14302">
    <property type="entry name" value="DUF4377"/>
    <property type="match status" value="2"/>
</dbReference>
<feature type="chain" id="PRO_5038493570" evidence="1">
    <location>
        <begin position="21"/>
        <end position="208"/>
    </location>
</feature>
<accession>A0A9D2BQA5</accession>
<dbReference type="PROSITE" id="PS51257">
    <property type="entry name" value="PROKAR_LIPOPROTEIN"/>
    <property type="match status" value="1"/>
</dbReference>
<evidence type="ECO:0000313" key="4">
    <source>
        <dbReference type="Proteomes" id="UP000823847"/>
    </source>
</evidence>
<organism evidence="3 4">
    <name type="scientific">Candidatus Parabacteroides intestinigallinarum</name>
    <dbReference type="NCBI Taxonomy" id="2838722"/>
    <lineage>
        <taxon>Bacteria</taxon>
        <taxon>Pseudomonadati</taxon>
        <taxon>Bacteroidota</taxon>
        <taxon>Bacteroidia</taxon>
        <taxon>Bacteroidales</taxon>
        <taxon>Tannerellaceae</taxon>
        <taxon>Parabacteroides</taxon>
    </lineage>
</organism>
<evidence type="ECO:0000256" key="1">
    <source>
        <dbReference type="SAM" id="SignalP"/>
    </source>
</evidence>
<reference evidence="3" key="1">
    <citation type="journal article" date="2021" name="PeerJ">
        <title>Extensive microbial diversity within the chicken gut microbiome revealed by metagenomics and culture.</title>
        <authorList>
            <person name="Gilroy R."/>
            <person name="Ravi A."/>
            <person name="Getino M."/>
            <person name="Pursley I."/>
            <person name="Horton D.L."/>
            <person name="Alikhan N.F."/>
            <person name="Baker D."/>
            <person name="Gharbi K."/>
            <person name="Hall N."/>
            <person name="Watson M."/>
            <person name="Adriaenssens E.M."/>
            <person name="Foster-Nyarko E."/>
            <person name="Jarju S."/>
            <person name="Secka A."/>
            <person name="Antonio M."/>
            <person name="Oren A."/>
            <person name="Chaudhuri R.R."/>
            <person name="La Ragione R."/>
            <person name="Hildebrand F."/>
            <person name="Pallen M.J."/>
        </authorList>
    </citation>
    <scope>NUCLEOTIDE SEQUENCE</scope>
    <source>
        <strain evidence="3">ChiHecec2B26-12326</strain>
    </source>
</reference>
<sequence length="208" mass="23813">MKTKLFLSLFALLALTGCLDDDTPEDKVETVNVAISAMTYIDSPGMENYPMEGLWAKVGNDADYQFLHFQEIEGFTFEPGYAYELQVERTTFSNPPADASRYGYKLIDERSKQPVECTRETTHLYVSAETGSYDWGIPQTDDAPCMRIRESENEDWTNVPFNKIIGFTYEKGNAYELSVEKITLDTQPTDDRCQTVQYVLREIISQTR</sequence>
<keyword evidence="1" id="KW-0732">Signal</keyword>
<name>A0A9D2BQA5_9BACT</name>
<dbReference type="InterPro" id="IPR025485">
    <property type="entry name" value="DUF4377"/>
</dbReference>
<dbReference type="EMBL" id="DXEN01000032">
    <property type="protein sequence ID" value="HIX85931.1"/>
    <property type="molecule type" value="Genomic_DNA"/>
</dbReference>
<feature type="signal peptide" evidence="1">
    <location>
        <begin position="1"/>
        <end position="20"/>
    </location>
</feature>
<feature type="domain" description="DUF4377" evidence="2">
    <location>
        <begin position="49"/>
        <end position="111"/>
    </location>
</feature>
<comment type="caution">
    <text evidence="3">The sequence shown here is derived from an EMBL/GenBank/DDBJ whole genome shotgun (WGS) entry which is preliminary data.</text>
</comment>
<gene>
    <name evidence="3" type="ORF">H9848_04900</name>
</gene>
<dbReference type="AlphaFoldDB" id="A0A9D2BQA5"/>
<reference evidence="3" key="2">
    <citation type="submission" date="2021-04" db="EMBL/GenBank/DDBJ databases">
        <authorList>
            <person name="Gilroy R."/>
        </authorList>
    </citation>
    <scope>NUCLEOTIDE SEQUENCE</scope>
    <source>
        <strain evidence="3">ChiHecec2B26-12326</strain>
    </source>
</reference>
<evidence type="ECO:0000313" key="3">
    <source>
        <dbReference type="EMBL" id="HIX85931.1"/>
    </source>
</evidence>
<evidence type="ECO:0000259" key="2">
    <source>
        <dbReference type="Pfam" id="PF14302"/>
    </source>
</evidence>
<proteinExistence type="predicted"/>
<feature type="domain" description="DUF4377" evidence="2">
    <location>
        <begin position="142"/>
        <end position="206"/>
    </location>
</feature>